<evidence type="ECO:0000259" key="3">
    <source>
        <dbReference type="Pfam" id="PF01467"/>
    </source>
</evidence>
<dbReference type="Pfam" id="PF01467">
    <property type="entry name" value="CTP_transf_like"/>
    <property type="match status" value="1"/>
</dbReference>
<gene>
    <name evidence="5" type="ORF">I585_02479</name>
    <name evidence="4" type="ORF">UAI_03297</name>
</gene>
<dbReference type="OrthoDB" id="9802794at2"/>
<evidence type="ECO:0000313" key="5">
    <source>
        <dbReference type="EMBL" id="EOT66958.1"/>
    </source>
</evidence>
<dbReference type="InterPro" id="IPR004821">
    <property type="entry name" value="Cyt_trans-like"/>
</dbReference>
<dbReference type="PANTHER" id="PTHR21342">
    <property type="entry name" value="PHOSPHOPANTETHEINE ADENYLYLTRANSFERASE"/>
    <property type="match status" value="1"/>
</dbReference>
<dbReference type="InterPro" id="IPR014729">
    <property type="entry name" value="Rossmann-like_a/b/a_fold"/>
</dbReference>
<proteinExistence type="predicted"/>
<dbReference type="Proteomes" id="UP000013783">
    <property type="component" value="Unassembled WGS sequence"/>
</dbReference>
<accession>R2R315</accession>
<evidence type="ECO:0000313" key="6">
    <source>
        <dbReference type="Proteomes" id="UP000013783"/>
    </source>
</evidence>
<evidence type="ECO:0000256" key="1">
    <source>
        <dbReference type="ARBA" id="ARBA00022679"/>
    </source>
</evidence>
<dbReference type="Gene3D" id="3.40.50.620">
    <property type="entry name" value="HUPs"/>
    <property type="match status" value="1"/>
</dbReference>
<sequence length="187" mass="21976">MKNKLGIIHGRFQILHNGHLEYLLEGMKKCEYLLIGISSPDSDYTKYTASNPHRSLDSANPMTYYERFEMIRSAMLECSIPREKFDIVPFPINVPEKLFNYVPKEGKYLMTLYDEWSYEKYEILSALGCDIDVMWERTNDQKVTSGTEVRSKIIHGEPWGNLVPKSVYRFIKENEIDKRIIHISKEK</sequence>
<feature type="domain" description="Cytidyltransferase-like" evidence="3">
    <location>
        <begin position="8"/>
        <end position="151"/>
    </location>
</feature>
<keyword evidence="7" id="KW-1185">Reference proteome</keyword>
<keyword evidence="2" id="KW-0548">Nucleotidyltransferase</keyword>
<dbReference type="PANTHER" id="PTHR21342:SF0">
    <property type="entry name" value="BIFUNCTIONAL NMN ADENYLYLTRANSFERASE_NUDIX HYDROLASE"/>
    <property type="match status" value="1"/>
</dbReference>
<keyword evidence="1 4" id="KW-0808">Transferase</keyword>
<dbReference type="STRING" id="71451.RV07_GL000967"/>
<evidence type="ECO:0000256" key="2">
    <source>
        <dbReference type="ARBA" id="ARBA00022695"/>
    </source>
</evidence>
<reference evidence="5 7" key="2">
    <citation type="submission" date="2013-03" db="EMBL/GenBank/DDBJ databases">
        <title>The Genome Sequence of Enterococcus malodoratus ATCC_43197 (PacBio/Illumina hybrid assembly).</title>
        <authorList>
            <consortium name="The Broad Institute Genomics Platform"/>
            <consortium name="The Broad Institute Genome Sequencing Center for Infectious Disease"/>
            <person name="Earl A."/>
            <person name="Russ C."/>
            <person name="Gilmore M."/>
            <person name="Surin D."/>
            <person name="Walker B."/>
            <person name="Young S."/>
            <person name="Zeng Q."/>
            <person name="Gargeya S."/>
            <person name="Fitzgerald M."/>
            <person name="Haas B."/>
            <person name="Abouelleil A."/>
            <person name="Allen A.W."/>
            <person name="Alvarado L."/>
            <person name="Arachchi H.M."/>
            <person name="Berlin A.M."/>
            <person name="Chapman S.B."/>
            <person name="Gainer-Dewar J."/>
            <person name="Goldberg J."/>
            <person name="Griggs A."/>
            <person name="Gujja S."/>
            <person name="Hansen M."/>
            <person name="Howarth C."/>
            <person name="Imamovic A."/>
            <person name="Ireland A."/>
            <person name="Larimer J."/>
            <person name="McCowan C."/>
            <person name="Murphy C."/>
            <person name="Pearson M."/>
            <person name="Poon T.W."/>
            <person name="Priest M."/>
            <person name="Roberts A."/>
            <person name="Saif S."/>
            <person name="Shea T."/>
            <person name="Sisk P."/>
            <person name="Sykes S."/>
            <person name="Wortman J."/>
            <person name="Nusbaum C."/>
            <person name="Birren B."/>
        </authorList>
    </citation>
    <scope>NUCLEOTIDE SEQUENCE [LARGE SCALE GENOMIC DNA]</scope>
    <source>
        <strain evidence="5 7">ATCC 43197</strain>
    </source>
</reference>
<dbReference type="EMBL" id="AJAK01000021">
    <property type="protein sequence ID" value="EOH75056.1"/>
    <property type="molecule type" value="Genomic_DNA"/>
</dbReference>
<reference evidence="4 6" key="1">
    <citation type="submission" date="2013-02" db="EMBL/GenBank/DDBJ databases">
        <title>The Genome Sequence of Enterococcus malodoratus ATCC_43197.</title>
        <authorList>
            <consortium name="The Broad Institute Genome Sequencing Platform"/>
            <consortium name="The Broad Institute Genome Sequencing Center for Infectious Disease"/>
            <person name="Earl A.M."/>
            <person name="Gilmore M.S."/>
            <person name="Lebreton F."/>
            <person name="Walker B."/>
            <person name="Young S.K."/>
            <person name="Zeng Q."/>
            <person name="Gargeya S."/>
            <person name="Fitzgerald M."/>
            <person name="Haas B."/>
            <person name="Abouelleil A."/>
            <person name="Alvarado L."/>
            <person name="Arachchi H.M."/>
            <person name="Berlin A.M."/>
            <person name="Chapman S.B."/>
            <person name="Dewar J."/>
            <person name="Goldberg J."/>
            <person name="Griggs A."/>
            <person name="Gujja S."/>
            <person name="Hansen M."/>
            <person name="Howarth C."/>
            <person name="Imamovic A."/>
            <person name="Larimer J."/>
            <person name="McCowan C."/>
            <person name="Murphy C."/>
            <person name="Neiman D."/>
            <person name="Pearson M."/>
            <person name="Priest M."/>
            <person name="Roberts A."/>
            <person name="Saif S."/>
            <person name="Shea T."/>
            <person name="Sisk P."/>
            <person name="Sykes S."/>
            <person name="Wortman J."/>
            <person name="Nusbaum C."/>
            <person name="Birren B."/>
        </authorList>
    </citation>
    <scope>NUCLEOTIDE SEQUENCE [LARGE SCALE GENOMIC DNA]</scope>
    <source>
        <strain evidence="4 6">ATCC 43197</strain>
    </source>
</reference>
<dbReference type="RefSeq" id="WP_010742095.1">
    <property type="nucleotide sequence ID" value="NZ_KB946251.1"/>
</dbReference>
<name>R2R315_9ENTE</name>
<dbReference type="PATRIC" id="fig|1158601.3.peg.3271"/>
<dbReference type="SUPFAM" id="SSF52374">
    <property type="entry name" value="Nucleotidylyl transferase"/>
    <property type="match status" value="1"/>
</dbReference>
<dbReference type="GO" id="GO:0016779">
    <property type="term" value="F:nucleotidyltransferase activity"/>
    <property type="evidence" value="ECO:0007669"/>
    <property type="project" value="UniProtKB-KW"/>
</dbReference>
<dbReference type="NCBIfam" id="TIGR00125">
    <property type="entry name" value="cyt_tran_rel"/>
    <property type="match status" value="1"/>
</dbReference>
<evidence type="ECO:0000313" key="7">
    <source>
        <dbReference type="Proteomes" id="UP000014148"/>
    </source>
</evidence>
<dbReference type="AlphaFoldDB" id="R2R315"/>
<protein>
    <submittedName>
        <fullName evidence="4">Cytidyltransferase-like domain-containing protein</fullName>
    </submittedName>
</protein>
<evidence type="ECO:0000313" key="4">
    <source>
        <dbReference type="EMBL" id="EOH75056.1"/>
    </source>
</evidence>
<dbReference type="EMBL" id="ASWA01000003">
    <property type="protein sequence ID" value="EOT66958.1"/>
    <property type="molecule type" value="Genomic_DNA"/>
</dbReference>
<comment type="caution">
    <text evidence="4">The sequence shown here is derived from an EMBL/GenBank/DDBJ whole genome shotgun (WGS) entry which is preliminary data.</text>
</comment>
<dbReference type="eggNOG" id="COG1056">
    <property type="taxonomic scope" value="Bacteria"/>
</dbReference>
<organism evidence="4 6">
    <name type="scientific">Enterococcus malodoratus ATCC 43197</name>
    <dbReference type="NCBI Taxonomy" id="1158601"/>
    <lineage>
        <taxon>Bacteria</taxon>
        <taxon>Bacillati</taxon>
        <taxon>Bacillota</taxon>
        <taxon>Bacilli</taxon>
        <taxon>Lactobacillales</taxon>
        <taxon>Enterococcaceae</taxon>
        <taxon>Enterococcus</taxon>
    </lineage>
</organism>
<dbReference type="Proteomes" id="UP000014148">
    <property type="component" value="Unassembled WGS sequence"/>
</dbReference>